<evidence type="ECO:0000313" key="2">
    <source>
        <dbReference type="EMBL" id="TRW17652.1"/>
    </source>
</evidence>
<feature type="transmembrane region" description="Helical" evidence="1">
    <location>
        <begin position="76"/>
        <end position="95"/>
    </location>
</feature>
<feature type="transmembrane region" description="Helical" evidence="1">
    <location>
        <begin position="171"/>
        <end position="189"/>
    </location>
</feature>
<gene>
    <name evidence="2" type="ORF">FMM06_05755</name>
</gene>
<evidence type="ECO:0000256" key="1">
    <source>
        <dbReference type="SAM" id="Phobius"/>
    </source>
</evidence>
<feature type="transmembrane region" description="Helical" evidence="1">
    <location>
        <begin position="102"/>
        <end position="124"/>
    </location>
</feature>
<name>A0A552UHF9_9SPHN</name>
<dbReference type="Proteomes" id="UP000317894">
    <property type="component" value="Unassembled WGS sequence"/>
</dbReference>
<feature type="transmembrane region" description="Helical" evidence="1">
    <location>
        <begin position="136"/>
        <end position="159"/>
    </location>
</feature>
<reference evidence="2 3" key="1">
    <citation type="submission" date="2019-07" db="EMBL/GenBank/DDBJ databases">
        <title>Novel species isolated from glacier.</title>
        <authorList>
            <person name="Liu Q."/>
            <person name="Xin Y.-H."/>
        </authorList>
    </citation>
    <scope>NUCLEOTIDE SEQUENCE [LARGE SCALE GENOMIC DNA]</scope>
    <source>
        <strain evidence="2 3">LB1R16</strain>
    </source>
</reference>
<keyword evidence="3" id="KW-1185">Reference proteome</keyword>
<accession>A0A552UHF9</accession>
<feature type="transmembrane region" description="Helical" evidence="1">
    <location>
        <begin position="195"/>
        <end position="211"/>
    </location>
</feature>
<dbReference type="OrthoDB" id="9944783at2"/>
<keyword evidence="1" id="KW-0812">Transmembrane</keyword>
<keyword evidence="1" id="KW-0472">Membrane</keyword>
<dbReference type="RefSeq" id="WP_143555197.1">
    <property type="nucleotide sequence ID" value="NZ_VJWA01000001.1"/>
</dbReference>
<dbReference type="AlphaFoldDB" id="A0A552UHF9"/>
<organism evidence="2 3">
    <name type="scientific">Glacieibacterium frigidum</name>
    <dbReference type="NCBI Taxonomy" id="2593303"/>
    <lineage>
        <taxon>Bacteria</taxon>
        <taxon>Pseudomonadati</taxon>
        <taxon>Pseudomonadota</taxon>
        <taxon>Alphaproteobacteria</taxon>
        <taxon>Sphingomonadales</taxon>
        <taxon>Sphingosinicellaceae</taxon>
        <taxon>Glacieibacterium</taxon>
    </lineage>
</organism>
<dbReference type="EMBL" id="VJWA01000001">
    <property type="protein sequence ID" value="TRW17652.1"/>
    <property type="molecule type" value="Genomic_DNA"/>
</dbReference>
<evidence type="ECO:0000313" key="3">
    <source>
        <dbReference type="Proteomes" id="UP000317894"/>
    </source>
</evidence>
<keyword evidence="1" id="KW-1133">Transmembrane helix</keyword>
<sequence length="223" mass="23117">MDRVRAARGALVAAVATIAVSLWFGAQPAIDCGGGPVSSRVALGAFQMARSEAGLLASIGCNARLDVLNAMNRVDLIAFIASYGLFLILATLALTHGRLRRIALTFFVVALAGDVLETATQLWIGARWPFVTTQMLSLLAVGSTAKWAGIALGLGAAGTDIAREHRGLTRWLGVAVAVFGVLGLAVFAMPAPPPFIAISWLALLVACALNARRGANPRTSAVA</sequence>
<proteinExistence type="predicted"/>
<protein>
    <submittedName>
        <fullName evidence="2">Uncharacterized protein</fullName>
    </submittedName>
</protein>
<comment type="caution">
    <text evidence="2">The sequence shown here is derived from an EMBL/GenBank/DDBJ whole genome shotgun (WGS) entry which is preliminary data.</text>
</comment>